<comment type="caution">
    <text evidence="1">The sequence shown here is derived from an EMBL/GenBank/DDBJ whole genome shotgun (WGS) entry which is preliminary data.</text>
</comment>
<protein>
    <submittedName>
        <fullName evidence="1">Uncharacterized protein</fullName>
    </submittedName>
</protein>
<dbReference type="RefSeq" id="WP_205307615.1">
    <property type="nucleotide sequence ID" value="NZ_BAAAVF010000011.1"/>
</dbReference>
<evidence type="ECO:0000313" key="1">
    <source>
        <dbReference type="EMBL" id="MBM7479734.1"/>
    </source>
</evidence>
<evidence type="ECO:0000313" key="2">
    <source>
        <dbReference type="Proteomes" id="UP000698059"/>
    </source>
</evidence>
<proteinExistence type="predicted"/>
<dbReference type="Proteomes" id="UP000698059">
    <property type="component" value="Unassembled WGS sequence"/>
</dbReference>
<sequence>MITLRPVLEVPRDEGFSLWPVAETGWFLPLDGSISQAEIGSAVMAVAKTCSPRTTEGSQPPAGDQVETFLHGMLTAQRVSAFGGLSLEDSVTGASVDPGCCVALGEWRGWYGLLDGTGAYLGHSPSPGSELVDDVVRMTADTEEADSPTIEVPVADLRRLLAGVERDLTDFVGAVSDWAARCAPSRASDLATVFARALDVGVSEPPPS</sequence>
<gene>
    <name evidence="1" type="ORF">JOD49_002654</name>
</gene>
<name>A0ABS2LHX7_9CELL</name>
<organism evidence="1 2">
    <name type="scientific">Oerskovia jenensis</name>
    <dbReference type="NCBI Taxonomy" id="162169"/>
    <lineage>
        <taxon>Bacteria</taxon>
        <taxon>Bacillati</taxon>
        <taxon>Actinomycetota</taxon>
        <taxon>Actinomycetes</taxon>
        <taxon>Micrococcales</taxon>
        <taxon>Cellulomonadaceae</taxon>
        <taxon>Oerskovia</taxon>
    </lineage>
</organism>
<dbReference type="EMBL" id="JAFBBO010000001">
    <property type="protein sequence ID" value="MBM7479734.1"/>
    <property type="molecule type" value="Genomic_DNA"/>
</dbReference>
<keyword evidence="2" id="KW-1185">Reference proteome</keyword>
<accession>A0ABS2LHX7</accession>
<reference evidence="1 2" key="1">
    <citation type="submission" date="2021-01" db="EMBL/GenBank/DDBJ databases">
        <title>Sequencing the genomes of 1000 actinobacteria strains.</title>
        <authorList>
            <person name="Klenk H.-P."/>
        </authorList>
    </citation>
    <scope>NUCLEOTIDE SEQUENCE [LARGE SCALE GENOMIC DNA]</scope>
    <source>
        <strain evidence="1 2">DSM 46000</strain>
    </source>
</reference>